<evidence type="ECO:0000259" key="3">
    <source>
        <dbReference type="PROSITE" id="PS52015"/>
    </source>
</evidence>
<accession>A0A917HDX5</accession>
<keyword evidence="2" id="KW-1133">Transmembrane helix</keyword>
<reference evidence="4" key="1">
    <citation type="journal article" date="2014" name="Int. J. Syst. Evol. Microbiol.">
        <title>Complete genome sequence of Corynebacterium casei LMG S-19264T (=DSM 44701T), isolated from a smear-ripened cheese.</title>
        <authorList>
            <consortium name="US DOE Joint Genome Institute (JGI-PGF)"/>
            <person name="Walter F."/>
            <person name="Albersmeier A."/>
            <person name="Kalinowski J."/>
            <person name="Ruckert C."/>
        </authorList>
    </citation>
    <scope>NUCLEOTIDE SEQUENCE</scope>
    <source>
        <strain evidence="4">CGMCC 1.12195</strain>
    </source>
</reference>
<feature type="transmembrane region" description="Helical" evidence="2">
    <location>
        <begin position="6"/>
        <end position="21"/>
    </location>
</feature>
<dbReference type="Proteomes" id="UP000660862">
    <property type="component" value="Unassembled WGS sequence"/>
</dbReference>
<dbReference type="PROSITE" id="PS52015">
    <property type="entry name" value="TONB_CTD"/>
    <property type="match status" value="1"/>
</dbReference>
<dbReference type="InterPro" id="IPR008756">
    <property type="entry name" value="Peptidase_M56"/>
</dbReference>
<keyword evidence="2" id="KW-0472">Membrane</keyword>
<gene>
    <name evidence="4" type="ORF">GCM10007415_04450</name>
</gene>
<dbReference type="RefSeq" id="WP_188504303.1">
    <property type="nucleotide sequence ID" value="NZ_BMER01000001.1"/>
</dbReference>
<evidence type="ECO:0000313" key="5">
    <source>
        <dbReference type="Proteomes" id="UP000660862"/>
    </source>
</evidence>
<comment type="caution">
    <text evidence="4">The sequence shown here is derived from an EMBL/GenBank/DDBJ whole genome shotgun (WGS) entry which is preliminary data.</text>
</comment>
<feature type="region of interest" description="Disordered" evidence="1">
    <location>
        <begin position="406"/>
        <end position="429"/>
    </location>
</feature>
<dbReference type="Pfam" id="PF05569">
    <property type="entry name" value="Peptidase_M56"/>
    <property type="match status" value="1"/>
</dbReference>
<dbReference type="PANTHER" id="PTHR33446:SF2">
    <property type="entry name" value="PROTEIN TONB"/>
    <property type="match status" value="1"/>
</dbReference>
<feature type="transmembrane region" description="Helical" evidence="2">
    <location>
        <begin position="248"/>
        <end position="267"/>
    </location>
</feature>
<dbReference type="InterPro" id="IPR051045">
    <property type="entry name" value="TonB-dependent_transducer"/>
</dbReference>
<evidence type="ECO:0000256" key="2">
    <source>
        <dbReference type="SAM" id="Phobius"/>
    </source>
</evidence>
<feature type="domain" description="TonB C-terminal" evidence="3">
    <location>
        <begin position="468"/>
        <end position="559"/>
    </location>
</feature>
<dbReference type="PANTHER" id="PTHR33446">
    <property type="entry name" value="PROTEIN TONB-RELATED"/>
    <property type="match status" value="1"/>
</dbReference>
<evidence type="ECO:0000313" key="4">
    <source>
        <dbReference type="EMBL" id="GGG75904.1"/>
    </source>
</evidence>
<keyword evidence="5" id="KW-1185">Reference proteome</keyword>
<dbReference type="EMBL" id="BMER01000001">
    <property type="protein sequence ID" value="GGG75904.1"/>
    <property type="molecule type" value="Genomic_DNA"/>
</dbReference>
<name>A0A917HDX5_9SPHI</name>
<sequence length="559" mass="61968">MMYLLLANLYLCVFYGFYYVFLRRETFFQGNRIYLLAGLLLAFTLPLAEHGEFDNTVVYQYHLPVIHLGDATPEQLATGVTAVESPTSIRQYLSIGYVIGCLIAALFVVMQFVYTISALRKRHPGQAYSFFNRVRIDQAVYGSHQIINHEQVHVRQWHSADIVMMQVVKILNWFNPVIYFYERALRLQHEYIADGKTAANDQLAYAELLVSRAMGLNGPVLANSFSNKTLLKRRLTMLLRDKSSKYSWFRYAFLLPIVIGMVIFSIACNHQGKGGAAGTTSEKSTAATESAHAFKKELGMWVAYGEEALRSGTQGVLAFTFEKSKAGRIEDIQFLNELGSGQEAEVIKALQRENVERVAPIGKYMVSISFRISGVDPTDMPPPPPPVSSDYTSLGEVVIVGYAPELPPPPPVEPPTKKEAGSAAAKAEKQYPEPTVVQVKVADKKPEVVEENTDVLFQSVEIDPNPPGGMAAFMQYIGANYDYPQAAIDAGVNGQVQVAFVVEKDGSLTDLKVIKDLKYGTGEAAIRVLQSSSKWSPGIQNGRAVRVAYTLPIRLNLQQ</sequence>
<keyword evidence="2" id="KW-0812">Transmembrane</keyword>
<dbReference type="Gene3D" id="3.30.1150.10">
    <property type="match status" value="1"/>
</dbReference>
<reference evidence="4" key="2">
    <citation type="submission" date="2020-09" db="EMBL/GenBank/DDBJ databases">
        <authorList>
            <person name="Sun Q."/>
            <person name="Zhou Y."/>
        </authorList>
    </citation>
    <scope>NUCLEOTIDE SEQUENCE</scope>
    <source>
        <strain evidence="4">CGMCC 1.12195</strain>
    </source>
</reference>
<dbReference type="Pfam" id="PF03544">
    <property type="entry name" value="TonB_C"/>
    <property type="match status" value="1"/>
</dbReference>
<evidence type="ECO:0000256" key="1">
    <source>
        <dbReference type="SAM" id="MobiDB-lite"/>
    </source>
</evidence>
<feature type="transmembrane region" description="Helical" evidence="2">
    <location>
        <begin position="95"/>
        <end position="116"/>
    </location>
</feature>
<dbReference type="GO" id="GO:0031992">
    <property type="term" value="F:energy transducer activity"/>
    <property type="evidence" value="ECO:0007669"/>
    <property type="project" value="TreeGrafter"/>
</dbReference>
<feature type="compositionally biased region" description="Basic and acidic residues" evidence="1">
    <location>
        <begin position="415"/>
        <end position="429"/>
    </location>
</feature>
<dbReference type="AlphaFoldDB" id="A0A917HDX5"/>
<organism evidence="4 5">
    <name type="scientific">Parapedobacter pyrenivorans</name>
    <dbReference type="NCBI Taxonomy" id="1305674"/>
    <lineage>
        <taxon>Bacteria</taxon>
        <taxon>Pseudomonadati</taxon>
        <taxon>Bacteroidota</taxon>
        <taxon>Sphingobacteriia</taxon>
        <taxon>Sphingobacteriales</taxon>
        <taxon>Sphingobacteriaceae</taxon>
        <taxon>Parapedobacter</taxon>
    </lineage>
</organism>
<dbReference type="GO" id="GO:0055085">
    <property type="term" value="P:transmembrane transport"/>
    <property type="evidence" value="ECO:0007669"/>
    <property type="project" value="InterPro"/>
</dbReference>
<feature type="transmembrane region" description="Helical" evidence="2">
    <location>
        <begin position="33"/>
        <end position="48"/>
    </location>
</feature>
<dbReference type="GO" id="GO:0098797">
    <property type="term" value="C:plasma membrane protein complex"/>
    <property type="evidence" value="ECO:0007669"/>
    <property type="project" value="TreeGrafter"/>
</dbReference>
<proteinExistence type="predicted"/>
<protein>
    <recommendedName>
        <fullName evidence="3">TonB C-terminal domain-containing protein</fullName>
    </recommendedName>
</protein>
<dbReference type="InterPro" id="IPR037682">
    <property type="entry name" value="TonB_C"/>
</dbReference>
<dbReference type="SUPFAM" id="SSF74653">
    <property type="entry name" value="TolA/TonB C-terminal domain"/>
    <property type="match status" value="1"/>
</dbReference>